<keyword evidence="5 7" id="KW-0040">ANK repeat</keyword>
<sequence length="532" mass="60428">MSKKRRSSLELTTADRMYQKTSSFVDIYPDEEKQHLLNGARALSRKLSYKPAVNYWPPHDQIEYLKSSARTRQWGIVGDLLAELLGTQEEDPLKSLLQLNLAEFTDVIRWAAEDGEERVVRLLTDRDLADVHSPTYLAAFHHAAQVGHAGVVKLLLKHCRKVHKSFKEFINSRDLPDHQDTALHSSCANGHVGVVRELLDEAFMPELDLNSRNRQGDTPLHIAITRGIETKNLDVVDLLCSKGKQKKLLMNKKNKEGKTPYERLWEVASRNTLDEELHDCAELMKQMFLKQKSVNDRRDDYYRERDFLQNVATSLLVGATLLVSVTYGGFLQMPKLPPPEDFLEPQSTIFDPNSNLGSRKYWYIRAIDIFRCSNAISFFMSIISIIASIRVMISRRDRSFIEREVRDLERSIRVASIALTLATAVAVVAFVSSGLANIPVAESGWSKVISLWGKHEYIPLTQSTTLTTSLLGSMFVAPIVVMPLAKDYYFFWSEYRANMGNFRRLMSLCFATALISTVLLLVCMVVFGMGLL</sequence>
<accession>A0A2R6X082</accession>
<dbReference type="InterPro" id="IPR002110">
    <property type="entry name" value="Ankyrin_rpt"/>
</dbReference>
<evidence type="ECO:0000256" key="4">
    <source>
        <dbReference type="ARBA" id="ARBA00022989"/>
    </source>
</evidence>
<dbReference type="PANTHER" id="PTHR24186:SF38">
    <property type="entry name" value="ANKYRIN REPEAT FAMILY PROTEIN"/>
    <property type="match status" value="1"/>
</dbReference>
<name>A0A2R6X082_MARPO</name>
<feature type="transmembrane region" description="Helical" evidence="8">
    <location>
        <begin position="375"/>
        <end position="393"/>
    </location>
</feature>
<feature type="transmembrane region" description="Helical" evidence="8">
    <location>
        <begin position="307"/>
        <end position="330"/>
    </location>
</feature>
<evidence type="ECO:0000256" key="6">
    <source>
        <dbReference type="ARBA" id="ARBA00023136"/>
    </source>
</evidence>
<evidence type="ECO:0000259" key="9">
    <source>
        <dbReference type="Pfam" id="PF13962"/>
    </source>
</evidence>
<dbReference type="AlphaFoldDB" id="A0A2R6X082"/>
<dbReference type="Gene3D" id="1.25.40.20">
    <property type="entry name" value="Ankyrin repeat-containing domain"/>
    <property type="match status" value="1"/>
</dbReference>
<dbReference type="Pfam" id="PF12796">
    <property type="entry name" value="Ank_2"/>
    <property type="match status" value="1"/>
</dbReference>
<protein>
    <recommendedName>
        <fullName evidence="9">PGG domain-containing protein</fullName>
    </recommendedName>
</protein>
<keyword evidence="2 8" id="KW-0812">Transmembrane</keyword>
<evidence type="ECO:0000256" key="1">
    <source>
        <dbReference type="ARBA" id="ARBA00004141"/>
    </source>
</evidence>
<organism evidence="10 11">
    <name type="scientific">Marchantia polymorpha</name>
    <name type="common">Common liverwort</name>
    <name type="synonym">Marchantia aquatica</name>
    <dbReference type="NCBI Taxonomy" id="3197"/>
    <lineage>
        <taxon>Eukaryota</taxon>
        <taxon>Viridiplantae</taxon>
        <taxon>Streptophyta</taxon>
        <taxon>Embryophyta</taxon>
        <taxon>Marchantiophyta</taxon>
        <taxon>Marchantiopsida</taxon>
        <taxon>Marchantiidae</taxon>
        <taxon>Marchantiales</taxon>
        <taxon>Marchantiaceae</taxon>
        <taxon>Marchantia</taxon>
    </lineage>
</organism>
<keyword evidence="11" id="KW-1185">Reference proteome</keyword>
<feature type="transmembrane region" description="Helical" evidence="8">
    <location>
        <begin position="414"/>
        <end position="436"/>
    </location>
</feature>
<feature type="transmembrane region" description="Helical" evidence="8">
    <location>
        <begin position="505"/>
        <end position="531"/>
    </location>
</feature>
<evidence type="ECO:0000256" key="8">
    <source>
        <dbReference type="SAM" id="Phobius"/>
    </source>
</evidence>
<dbReference type="OrthoDB" id="1847170at2759"/>
<keyword evidence="3" id="KW-0677">Repeat</keyword>
<evidence type="ECO:0000256" key="2">
    <source>
        <dbReference type="ARBA" id="ARBA00022692"/>
    </source>
</evidence>
<dbReference type="PANTHER" id="PTHR24186">
    <property type="entry name" value="PROTEIN PHOSPHATASE 1 REGULATORY SUBUNIT"/>
    <property type="match status" value="1"/>
</dbReference>
<dbReference type="GO" id="GO:0016020">
    <property type="term" value="C:membrane"/>
    <property type="evidence" value="ECO:0007669"/>
    <property type="project" value="UniProtKB-SubCell"/>
</dbReference>
<evidence type="ECO:0000313" key="11">
    <source>
        <dbReference type="Proteomes" id="UP000244005"/>
    </source>
</evidence>
<comment type="subcellular location">
    <subcellularLocation>
        <location evidence="1">Membrane</location>
        <topology evidence="1">Multi-pass membrane protein</topology>
    </subcellularLocation>
</comment>
<evidence type="ECO:0000313" key="10">
    <source>
        <dbReference type="EMBL" id="PTQ39481.1"/>
    </source>
</evidence>
<feature type="repeat" description="ANK" evidence="7">
    <location>
        <begin position="215"/>
        <end position="243"/>
    </location>
</feature>
<dbReference type="Pfam" id="PF13962">
    <property type="entry name" value="PGG"/>
    <property type="match status" value="1"/>
</dbReference>
<evidence type="ECO:0000256" key="5">
    <source>
        <dbReference type="ARBA" id="ARBA00023043"/>
    </source>
</evidence>
<keyword evidence="4 8" id="KW-1133">Transmembrane helix</keyword>
<dbReference type="Gramene" id="Mp6g19380.1">
    <property type="protein sequence ID" value="Mp6g19380.1.cds1"/>
    <property type="gene ID" value="Mp6g19380"/>
</dbReference>
<feature type="transmembrane region" description="Helical" evidence="8">
    <location>
        <begin position="466"/>
        <end position="485"/>
    </location>
</feature>
<proteinExistence type="predicted"/>
<feature type="domain" description="PGG" evidence="9">
    <location>
        <begin position="308"/>
        <end position="433"/>
    </location>
</feature>
<dbReference type="SMART" id="SM00248">
    <property type="entry name" value="ANK"/>
    <property type="match status" value="4"/>
</dbReference>
<evidence type="ECO:0000256" key="7">
    <source>
        <dbReference type="PROSITE-ProRule" id="PRU00023"/>
    </source>
</evidence>
<dbReference type="SUPFAM" id="SSF48403">
    <property type="entry name" value="Ankyrin repeat"/>
    <property type="match status" value="1"/>
</dbReference>
<dbReference type="EMBL" id="KZ772717">
    <property type="protein sequence ID" value="PTQ39481.1"/>
    <property type="molecule type" value="Genomic_DNA"/>
</dbReference>
<dbReference type="InterPro" id="IPR036770">
    <property type="entry name" value="Ankyrin_rpt-contain_sf"/>
</dbReference>
<dbReference type="Proteomes" id="UP000244005">
    <property type="component" value="Unassembled WGS sequence"/>
</dbReference>
<dbReference type="PROSITE" id="PS50088">
    <property type="entry name" value="ANK_REPEAT"/>
    <property type="match status" value="1"/>
</dbReference>
<dbReference type="InterPro" id="IPR026961">
    <property type="entry name" value="PGG_dom"/>
</dbReference>
<keyword evidence="6 8" id="KW-0472">Membrane</keyword>
<reference evidence="11" key="1">
    <citation type="journal article" date="2017" name="Cell">
        <title>Insights into land plant evolution garnered from the Marchantia polymorpha genome.</title>
        <authorList>
            <person name="Bowman J.L."/>
            <person name="Kohchi T."/>
            <person name="Yamato K.T."/>
            <person name="Jenkins J."/>
            <person name="Shu S."/>
            <person name="Ishizaki K."/>
            <person name="Yamaoka S."/>
            <person name="Nishihama R."/>
            <person name="Nakamura Y."/>
            <person name="Berger F."/>
            <person name="Adam C."/>
            <person name="Aki S.S."/>
            <person name="Althoff F."/>
            <person name="Araki T."/>
            <person name="Arteaga-Vazquez M.A."/>
            <person name="Balasubrmanian S."/>
            <person name="Barry K."/>
            <person name="Bauer D."/>
            <person name="Boehm C.R."/>
            <person name="Briginshaw L."/>
            <person name="Caballero-Perez J."/>
            <person name="Catarino B."/>
            <person name="Chen F."/>
            <person name="Chiyoda S."/>
            <person name="Chovatia M."/>
            <person name="Davies K.M."/>
            <person name="Delmans M."/>
            <person name="Demura T."/>
            <person name="Dierschke T."/>
            <person name="Dolan L."/>
            <person name="Dorantes-Acosta A.E."/>
            <person name="Eklund D.M."/>
            <person name="Florent S.N."/>
            <person name="Flores-Sandoval E."/>
            <person name="Fujiyama A."/>
            <person name="Fukuzawa H."/>
            <person name="Galik B."/>
            <person name="Grimanelli D."/>
            <person name="Grimwood J."/>
            <person name="Grossniklaus U."/>
            <person name="Hamada T."/>
            <person name="Haseloff J."/>
            <person name="Hetherington A.J."/>
            <person name="Higo A."/>
            <person name="Hirakawa Y."/>
            <person name="Hundley H.N."/>
            <person name="Ikeda Y."/>
            <person name="Inoue K."/>
            <person name="Inoue S.I."/>
            <person name="Ishida S."/>
            <person name="Jia Q."/>
            <person name="Kakita M."/>
            <person name="Kanazawa T."/>
            <person name="Kawai Y."/>
            <person name="Kawashima T."/>
            <person name="Kennedy M."/>
            <person name="Kinose K."/>
            <person name="Kinoshita T."/>
            <person name="Kohara Y."/>
            <person name="Koide E."/>
            <person name="Komatsu K."/>
            <person name="Kopischke S."/>
            <person name="Kubo M."/>
            <person name="Kyozuka J."/>
            <person name="Lagercrantz U."/>
            <person name="Lin S.S."/>
            <person name="Lindquist E."/>
            <person name="Lipzen A.M."/>
            <person name="Lu C.W."/>
            <person name="De Luna E."/>
            <person name="Martienssen R.A."/>
            <person name="Minamino N."/>
            <person name="Mizutani M."/>
            <person name="Mizutani M."/>
            <person name="Mochizuki N."/>
            <person name="Monte I."/>
            <person name="Mosher R."/>
            <person name="Nagasaki H."/>
            <person name="Nakagami H."/>
            <person name="Naramoto S."/>
            <person name="Nishitani K."/>
            <person name="Ohtani M."/>
            <person name="Okamoto T."/>
            <person name="Okumura M."/>
            <person name="Phillips J."/>
            <person name="Pollak B."/>
            <person name="Reinders A."/>
            <person name="Rovekamp M."/>
            <person name="Sano R."/>
            <person name="Sawa S."/>
            <person name="Schmid M.W."/>
            <person name="Shirakawa M."/>
            <person name="Solano R."/>
            <person name="Spunde A."/>
            <person name="Suetsugu N."/>
            <person name="Sugano S."/>
            <person name="Sugiyama A."/>
            <person name="Sun R."/>
            <person name="Suzuki Y."/>
            <person name="Takenaka M."/>
            <person name="Takezawa D."/>
            <person name="Tomogane H."/>
            <person name="Tsuzuki M."/>
            <person name="Ueda T."/>
            <person name="Umeda M."/>
            <person name="Ward J.M."/>
            <person name="Watanabe Y."/>
            <person name="Yazaki K."/>
            <person name="Yokoyama R."/>
            <person name="Yoshitake Y."/>
            <person name="Yotsui I."/>
            <person name="Zachgo S."/>
            <person name="Schmutz J."/>
        </authorList>
    </citation>
    <scope>NUCLEOTIDE SEQUENCE [LARGE SCALE GENOMIC DNA]</scope>
    <source>
        <strain evidence="11">Tak-1</strain>
    </source>
</reference>
<evidence type="ECO:0000256" key="3">
    <source>
        <dbReference type="ARBA" id="ARBA00022737"/>
    </source>
</evidence>
<gene>
    <name evidence="10" type="ORF">MARPO_0045s0125</name>
</gene>